<feature type="compositionally biased region" description="Pro residues" evidence="1">
    <location>
        <begin position="707"/>
        <end position="749"/>
    </location>
</feature>
<dbReference type="InterPro" id="IPR012583">
    <property type="entry name" value="RIX1_N"/>
</dbReference>
<dbReference type="VEuPathDB" id="FungiDB:DNF11_1288"/>
<name>A0A3G2S576_MALR7</name>
<dbReference type="Proteomes" id="UP000269793">
    <property type="component" value="Chromosome II"/>
</dbReference>
<protein>
    <submittedName>
        <fullName evidence="3">rRNA processing/ribosome biogenesis</fullName>
    </submittedName>
</protein>
<dbReference type="STRING" id="425264.A0A3G2S576"/>
<evidence type="ECO:0000259" key="2">
    <source>
        <dbReference type="Pfam" id="PF08167"/>
    </source>
</evidence>
<feature type="compositionally biased region" description="Acidic residues" evidence="1">
    <location>
        <begin position="759"/>
        <end position="768"/>
    </location>
</feature>
<dbReference type="EMBL" id="CP033149">
    <property type="protein sequence ID" value="AYO42238.1"/>
    <property type="molecule type" value="Genomic_DNA"/>
</dbReference>
<evidence type="ECO:0000313" key="4">
    <source>
        <dbReference type="Proteomes" id="UP000269793"/>
    </source>
</evidence>
<reference evidence="3 4" key="1">
    <citation type="submission" date="2018-10" db="EMBL/GenBank/DDBJ databases">
        <title>Complete genome sequence of Malassezia restricta CBS 7877.</title>
        <authorList>
            <person name="Morand S.C."/>
            <person name="Bertignac M."/>
            <person name="Iltis A."/>
            <person name="Kolder I."/>
            <person name="Pirovano W."/>
            <person name="Jourdain R."/>
            <person name="Clavaud C."/>
        </authorList>
    </citation>
    <scope>NUCLEOTIDE SEQUENCE [LARGE SCALE GENOMIC DNA]</scope>
    <source>
        <strain evidence="3 4">CBS 7877</strain>
    </source>
</reference>
<gene>
    <name evidence="3" type="ORF">DNF11_1288</name>
</gene>
<dbReference type="OrthoDB" id="20900at2759"/>
<dbReference type="AlphaFoldDB" id="A0A3G2S576"/>
<evidence type="ECO:0000313" key="3">
    <source>
        <dbReference type="EMBL" id="AYO42238.1"/>
    </source>
</evidence>
<sequence length="783" mass="82442">MSLADSLLAPLLTALDTRVGVREALQAAKSQDVIRRASEAGDADALRALEKSIASWLGTSPAQNADEPAWAVGADVAHAFVEQCGWSVVEAHGHAWVQRAMSHLEHVAAKGVPPALLVSVAPLVRLAVFDVMGRESEAHPDFHRAVTAPHITRMGHAIVSVCEACQAGPSSRAFAQLLDALTLHVRLYPHTYRTHVARMHALCMQTLFGPYAAMDASVMPRSAVLVSSATQLLSALHLTGAASTSSVDRDAMAYTGPQKLSQAQLWAATMQEMLDGLVTSLHGCAPSVPWAAWGVPAPSAAMPLAWTALVPDYAISLPACLRRCEMLLGRRDAPGVLLWFMSTPTPRAVPVPVARCVAIATAMIQARVSRDDAPVDQLRHEEAIVPRLREMGAQLLVHVAKTCQQACWVPMHAAQSLHAVCAMAERAAGAHERVCALWALYHLLSPDSEACAAVPLDPASPLVQRIARLCVQTQSAYVVQEPASWTCAPPLKRVRAFESDAVHVSSRAAQDAILVKTSDDLEAVRYAMQLYVSLFGMLASSAAPGHRDLARTGALALVGLVEALVDARILDASNEHMVQLCEHGIHSLTMLATTHTGALIASILPRVHAVLCRGAQSRVLRVRRACVLGTSAVLPVLRPRVPPLVDVVDSSALEERIPEADAQDHVPLPAPAWHGADTVAATWTTVADVAPPGPVGVAPKQASAAPAPTPASVPAPAPAPALAPAPAPAPAPTLPAPPEASTPAPPLPAAPLASAHDPVDDEDDDEEAMPTLDMQASDDEGSN</sequence>
<organism evidence="3 4">
    <name type="scientific">Malassezia restricta (strain ATCC 96810 / NBRC 103918 / CBS 7877)</name>
    <name type="common">Seborrheic dermatitis infection agent</name>
    <dbReference type="NCBI Taxonomy" id="425264"/>
    <lineage>
        <taxon>Eukaryota</taxon>
        <taxon>Fungi</taxon>
        <taxon>Dikarya</taxon>
        <taxon>Basidiomycota</taxon>
        <taxon>Ustilaginomycotina</taxon>
        <taxon>Malasseziomycetes</taxon>
        <taxon>Malasseziales</taxon>
        <taxon>Malasseziaceae</taxon>
        <taxon>Malassezia</taxon>
    </lineage>
</organism>
<evidence type="ECO:0000256" key="1">
    <source>
        <dbReference type="SAM" id="MobiDB-lite"/>
    </source>
</evidence>
<proteinExistence type="predicted"/>
<feature type="domain" description="Pre-rRNA-processing protein RIX1 N-terminal" evidence="2">
    <location>
        <begin position="9"/>
        <end position="211"/>
    </location>
</feature>
<accession>A0A3G2S576</accession>
<dbReference type="Pfam" id="PF08167">
    <property type="entry name" value="RIX1"/>
    <property type="match status" value="1"/>
</dbReference>
<feature type="region of interest" description="Disordered" evidence="1">
    <location>
        <begin position="697"/>
        <end position="783"/>
    </location>
</feature>
<keyword evidence="4" id="KW-1185">Reference proteome</keyword>
<feature type="compositionally biased region" description="Low complexity" evidence="1">
    <location>
        <begin position="697"/>
        <end position="706"/>
    </location>
</feature>